<sequence>MADAENLRPAVTARRALLSYGALVGIPVAATALIVVAIGYPGTAAPHAAASGANTTYRILAALALVTAGAGGAGVLARRLGQPRVVGEIAAGVLLGPSVLGALAPGVQHWLLPPEVLPVLSALGQIGVSLFMFTVGLELSVGTLRSNGLTASALIGHSGIALPFLAGVVAAVTLPASYRPPGASTAPYVLFMGLSLSITAVPVLARVLAEEGLLRTGLGTLAMASAGVADVTAWCLLALVLAVARGGSLLGAAVTVGWVALFALVVWYGLRPLLARWLDPARPDTPLAMARTATIVLVSVLLCALATERIGVHALFGAVAAGLAMPRTAAVRQITWRIEGLTTWLLLPSFFMTVGLSTRLGTVGGATGWLCCGAVLLAAAAGKFVGTLVPARLMRFDWRSSAQLGAMMNCRGLTELIILNTGLAAGLLSRGLFAMMVVMALVTTAMTSPLLRLFGHRRPRQPAAGAAPECAPPG</sequence>
<name>F8JSR6_STREN</name>
<gene>
    <name evidence="9" type="ordered locus">SCATT_56010</name>
</gene>
<feature type="transmembrane region" description="Helical" evidence="7">
    <location>
        <begin position="410"/>
        <end position="428"/>
    </location>
</feature>
<dbReference type="KEGG" id="scy:SCATT_56010"/>
<dbReference type="RefSeq" id="WP_014146304.1">
    <property type="nucleotide sequence ID" value="NC_016111.1"/>
</dbReference>
<feature type="transmembrane region" description="Helical" evidence="7">
    <location>
        <begin position="17"/>
        <end position="39"/>
    </location>
</feature>
<accession>F8JSR6</accession>
<accession>G8X1A4</accession>
<organism evidence="9 10">
    <name type="scientific">Streptantibioticus cattleyicolor (strain ATCC 35852 / DSM 46488 / JCM 4925 / NBRC 14057 / NRRL 8057)</name>
    <name type="common">Streptomyces cattleya</name>
    <dbReference type="NCBI Taxonomy" id="1003195"/>
    <lineage>
        <taxon>Bacteria</taxon>
        <taxon>Bacillati</taxon>
        <taxon>Actinomycetota</taxon>
        <taxon>Actinomycetes</taxon>
        <taxon>Kitasatosporales</taxon>
        <taxon>Streptomycetaceae</taxon>
        <taxon>Streptantibioticus</taxon>
    </lineage>
</organism>
<feature type="transmembrane region" description="Helical" evidence="7">
    <location>
        <begin position="366"/>
        <end position="389"/>
    </location>
</feature>
<dbReference type="AlphaFoldDB" id="F8JSR6"/>
<feature type="domain" description="Cation/H+ exchanger transmembrane" evidence="8">
    <location>
        <begin position="73"/>
        <end position="452"/>
    </location>
</feature>
<dbReference type="InterPro" id="IPR050794">
    <property type="entry name" value="CPA2_transporter"/>
</dbReference>
<dbReference type="PANTHER" id="PTHR32468:SF0">
    <property type="entry name" value="K(+)_H(+) ANTIPORTER 1"/>
    <property type="match status" value="1"/>
</dbReference>
<evidence type="ECO:0000259" key="8">
    <source>
        <dbReference type="Pfam" id="PF00999"/>
    </source>
</evidence>
<evidence type="ECO:0000256" key="5">
    <source>
        <dbReference type="ARBA" id="ARBA00023065"/>
    </source>
</evidence>
<proteinExistence type="predicted"/>
<keyword evidence="4 7" id="KW-1133">Transmembrane helix</keyword>
<evidence type="ECO:0000256" key="2">
    <source>
        <dbReference type="ARBA" id="ARBA00022448"/>
    </source>
</evidence>
<keyword evidence="3 7" id="KW-0812">Transmembrane</keyword>
<reference evidence="10" key="1">
    <citation type="submission" date="2011-12" db="EMBL/GenBank/DDBJ databases">
        <title>Complete genome sequence of Streptomyces cattleya strain DSM 46488.</title>
        <authorList>
            <person name="Ou H.-Y."/>
            <person name="Li P."/>
            <person name="Zhao C."/>
            <person name="O'Hagan D."/>
            <person name="Deng Z."/>
        </authorList>
    </citation>
    <scope>NUCLEOTIDE SEQUENCE [LARGE SCALE GENOMIC DNA]</scope>
    <source>
        <strain evidence="10">ATCC 35852 / DSM 46488 / JCM 4925 / NBRC 14057 / NRRL 8057</strain>
    </source>
</reference>
<feature type="transmembrane region" description="Helical" evidence="7">
    <location>
        <begin position="188"/>
        <end position="209"/>
    </location>
</feature>
<dbReference type="Proteomes" id="UP000007842">
    <property type="component" value="Chromosome"/>
</dbReference>
<feature type="transmembrane region" description="Helical" evidence="7">
    <location>
        <begin position="59"/>
        <end position="77"/>
    </location>
</feature>
<dbReference type="KEGG" id="sct:SCAT_5602"/>
<keyword evidence="6 7" id="KW-0472">Membrane</keyword>
<comment type="subcellular location">
    <subcellularLocation>
        <location evidence="1">Membrane</location>
        <topology evidence="1">Multi-pass membrane protein</topology>
    </subcellularLocation>
</comment>
<feature type="transmembrane region" description="Helical" evidence="7">
    <location>
        <begin position="153"/>
        <end position="176"/>
    </location>
</feature>
<feature type="transmembrane region" description="Helical" evidence="7">
    <location>
        <begin position="249"/>
        <end position="268"/>
    </location>
</feature>
<evidence type="ECO:0000256" key="6">
    <source>
        <dbReference type="ARBA" id="ARBA00023136"/>
    </source>
</evidence>
<evidence type="ECO:0000256" key="3">
    <source>
        <dbReference type="ARBA" id="ARBA00022692"/>
    </source>
</evidence>
<protein>
    <submittedName>
        <fullName evidence="9">Sodium/hydrogen exchanger</fullName>
    </submittedName>
</protein>
<dbReference type="OrthoDB" id="9793589at2"/>
<keyword evidence="2" id="KW-0813">Transport</keyword>
<feature type="transmembrane region" description="Helical" evidence="7">
    <location>
        <begin position="89"/>
        <end position="107"/>
    </location>
</feature>
<dbReference type="GO" id="GO:0016020">
    <property type="term" value="C:membrane"/>
    <property type="evidence" value="ECO:0007669"/>
    <property type="project" value="UniProtKB-SubCell"/>
</dbReference>
<dbReference type="STRING" id="1003195.SCATT_56010"/>
<dbReference type="eggNOG" id="COG0475">
    <property type="taxonomic scope" value="Bacteria"/>
</dbReference>
<dbReference type="PANTHER" id="PTHR32468">
    <property type="entry name" value="CATION/H + ANTIPORTER"/>
    <property type="match status" value="1"/>
</dbReference>
<evidence type="ECO:0000256" key="7">
    <source>
        <dbReference type="SAM" id="Phobius"/>
    </source>
</evidence>
<keyword evidence="10" id="KW-1185">Reference proteome</keyword>
<dbReference type="HOGENOM" id="CLU_005126_7_0_11"/>
<keyword evidence="5" id="KW-0406">Ion transport</keyword>
<evidence type="ECO:0000256" key="1">
    <source>
        <dbReference type="ARBA" id="ARBA00004141"/>
    </source>
</evidence>
<dbReference type="EMBL" id="CP003219">
    <property type="protein sequence ID" value="AEW97972.1"/>
    <property type="molecule type" value="Genomic_DNA"/>
</dbReference>
<evidence type="ECO:0000313" key="9">
    <source>
        <dbReference type="EMBL" id="AEW97972.1"/>
    </source>
</evidence>
<dbReference type="Gene3D" id="1.20.1530.20">
    <property type="match status" value="1"/>
</dbReference>
<evidence type="ECO:0000313" key="10">
    <source>
        <dbReference type="Proteomes" id="UP000007842"/>
    </source>
</evidence>
<dbReference type="Pfam" id="PF00999">
    <property type="entry name" value="Na_H_Exchanger"/>
    <property type="match status" value="1"/>
</dbReference>
<evidence type="ECO:0000256" key="4">
    <source>
        <dbReference type="ARBA" id="ARBA00022989"/>
    </source>
</evidence>
<feature type="transmembrane region" description="Helical" evidence="7">
    <location>
        <begin position="119"/>
        <end position="141"/>
    </location>
</feature>
<feature type="transmembrane region" description="Helical" evidence="7">
    <location>
        <begin position="221"/>
        <end position="243"/>
    </location>
</feature>
<dbReference type="PATRIC" id="fig|1003195.11.peg.7016"/>
<feature type="transmembrane region" description="Helical" evidence="7">
    <location>
        <begin position="341"/>
        <end position="360"/>
    </location>
</feature>
<dbReference type="InterPro" id="IPR006153">
    <property type="entry name" value="Cation/H_exchanger_TM"/>
</dbReference>
<dbReference type="GO" id="GO:1902600">
    <property type="term" value="P:proton transmembrane transport"/>
    <property type="evidence" value="ECO:0007669"/>
    <property type="project" value="InterPro"/>
</dbReference>
<dbReference type="InterPro" id="IPR038770">
    <property type="entry name" value="Na+/solute_symporter_sf"/>
</dbReference>
<feature type="transmembrane region" description="Helical" evidence="7">
    <location>
        <begin position="434"/>
        <end position="454"/>
    </location>
</feature>
<dbReference type="GO" id="GO:0015297">
    <property type="term" value="F:antiporter activity"/>
    <property type="evidence" value="ECO:0007669"/>
    <property type="project" value="InterPro"/>
</dbReference>